<name>A0A518CZB6_9BACT</name>
<dbReference type="Proteomes" id="UP000319342">
    <property type="component" value="Chromosome"/>
</dbReference>
<organism evidence="1 2">
    <name type="scientific">Rohdeia mirabilis</name>
    <dbReference type="NCBI Taxonomy" id="2528008"/>
    <lineage>
        <taxon>Bacteria</taxon>
        <taxon>Pseudomonadati</taxon>
        <taxon>Planctomycetota</taxon>
        <taxon>Planctomycetia</taxon>
        <taxon>Planctomycetia incertae sedis</taxon>
        <taxon>Rohdeia</taxon>
    </lineage>
</organism>
<evidence type="ECO:0000313" key="2">
    <source>
        <dbReference type="Proteomes" id="UP000319342"/>
    </source>
</evidence>
<reference evidence="1 2" key="1">
    <citation type="submission" date="2019-02" db="EMBL/GenBank/DDBJ databases">
        <title>Deep-cultivation of Planctomycetes and their phenomic and genomic characterization uncovers novel biology.</title>
        <authorList>
            <person name="Wiegand S."/>
            <person name="Jogler M."/>
            <person name="Boedeker C."/>
            <person name="Pinto D."/>
            <person name="Vollmers J."/>
            <person name="Rivas-Marin E."/>
            <person name="Kohn T."/>
            <person name="Peeters S.H."/>
            <person name="Heuer A."/>
            <person name="Rast P."/>
            <person name="Oberbeckmann S."/>
            <person name="Bunk B."/>
            <person name="Jeske O."/>
            <person name="Meyerdierks A."/>
            <person name="Storesund J.E."/>
            <person name="Kallscheuer N."/>
            <person name="Luecker S."/>
            <person name="Lage O.M."/>
            <person name="Pohl T."/>
            <person name="Merkel B.J."/>
            <person name="Hornburger P."/>
            <person name="Mueller R.-W."/>
            <person name="Bruemmer F."/>
            <person name="Labrenz M."/>
            <person name="Spormann A.M."/>
            <person name="Op den Camp H."/>
            <person name="Overmann J."/>
            <person name="Amann R."/>
            <person name="Jetten M.S.M."/>
            <person name="Mascher T."/>
            <person name="Medema M.H."/>
            <person name="Devos D.P."/>
            <person name="Kaster A.-K."/>
            <person name="Ovreas L."/>
            <person name="Rohde M."/>
            <person name="Galperin M.Y."/>
            <person name="Jogler C."/>
        </authorList>
    </citation>
    <scope>NUCLEOTIDE SEQUENCE [LARGE SCALE GENOMIC DNA]</scope>
    <source>
        <strain evidence="1 2">Pla163</strain>
    </source>
</reference>
<protein>
    <submittedName>
        <fullName evidence="1">Uncharacterized protein</fullName>
    </submittedName>
</protein>
<dbReference type="EMBL" id="CP036290">
    <property type="protein sequence ID" value="QDU84566.1"/>
    <property type="molecule type" value="Genomic_DNA"/>
</dbReference>
<dbReference type="OrthoDB" id="9813321at2"/>
<dbReference type="AlphaFoldDB" id="A0A518CZB6"/>
<evidence type="ECO:0000313" key="1">
    <source>
        <dbReference type="EMBL" id="QDU84566.1"/>
    </source>
</evidence>
<keyword evidence="2" id="KW-1185">Reference proteome</keyword>
<accession>A0A518CZB6</accession>
<gene>
    <name evidence="1" type="ORF">Pla163_16770</name>
</gene>
<sequence>MAPRILEVDRCPHCKADLERPTPRLCPSCGGSLQKRYLEAGCLSSKPVLLIAAGTAAWTLRHLFGA</sequence>
<proteinExistence type="predicted"/>
<dbReference type="RefSeq" id="WP_145186341.1">
    <property type="nucleotide sequence ID" value="NZ_CP036290.1"/>
</dbReference>